<organism evidence="4 5">
    <name type="scientific">Branchiostoma belcheri</name>
    <name type="common">Amphioxus</name>
    <dbReference type="NCBI Taxonomy" id="7741"/>
    <lineage>
        <taxon>Eukaryota</taxon>
        <taxon>Metazoa</taxon>
        <taxon>Chordata</taxon>
        <taxon>Cephalochordata</taxon>
        <taxon>Leptocardii</taxon>
        <taxon>Amphioxiformes</taxon>
        <taxon>Branchiostomatidae</taxon>
        <taxon>Branchiostoma</taxon>
    </lineage>
</organism>
<keyword evidence="2" id="KW-1015">Disulfide bond</keyword>
<dbReference type="PANTHER" id="PTHR36191">
    <property type="entry name" value="ENDO/EXONUCLEASE/PHOSPHATASE DOMAIN-CONTAINING PROTEIN-RELATED"/>
    <property type="match status" value="1"/>
</dbReference>
<gene>
    <name evidence="5" type="primary">LOC109468359</name>
</gene>
<evidence type="ECO:0000256" key="1">
    <source>
        <dbReference type="ARBA" id="ARBA00022729"/>
    </source>
</evidence>
<dbReference type="Proteomes" id="UP000515135">
    <property type="component" value="Unplaced"/>
</dbReference>
<dbReference type="OrthoDB" id="5963120at2759"/>
<evidence type="ECO:0000259" key="3">
    <source>
        <dbReference type="Pfam" id="PF23283"/>
    </source>
</evidence>
<keyword evidence="4" id="KW-1185">Reference proteome</keyword>
<dbReference type="GeneID" id="109468359"/>
<dbReference type="InterPro" id="IPR057774">
    <property type="entry name" value="D8C_UMOD/GP2/OIT3-like"/>
</dbReference>
<dbReference type="Pfam" id="PF23283">
    <property type="entry name" value="D8C_UMOD"/>
    <property type="match status" value="1"/>
</dbReference>
<keyword evidence="1" id="KW-0732">Signal</keyword>
<reference evidence="5" key="1">
    <citation type="submission" date="2025-08" db="UniProtKB">
        <authorList>
            <consortium name="RefSeq"/>
        </authorList>
    </citation>
    <scope>IDENTIFICATION</scope>
    <source>
        <tissue evidence="5">Gonad</tissue>
    </source>
</reference>
<dbReference type="RefSeq" id="XP_019622167.1">
    <property type="nucleotide sequence ID" value="XM_019766608.1"/>
</dbReference>
<sequence>MKYQPAKTKLAPRKTDTNIIAVFQLNLIKGLKSLRAFFCPTNSYTARVQIAKHLRSLLFNLFSVTVYELSTQDDKLTDVHTKCQTSHVTMKTFVTLGFLLVCVAVGLADESTDECNNYQELSDPWRSVLNHKPEAQWDDVICDGNDTAVGVDEGWYRFTGEAGDRMPVQAPTMYRCGAHAGVFMNGQHPFIEEGVVTRQACAHYSDNTCYWSWDIKVRACPDGYYVYKLPKPVTCKLAYCGTTVDIVIPDEPPVEKHVPDL</sequence>
<proteinExistence type="predicted"/>
<dbReference type="PANTHER" id="PTHR36191:SF4">
    <property type="entry name" value="VWFD DOMAIN-CONTAINING PROTEIN"/>
    <property type="match status" value="1"/>
</dbReference>
<evidence type="ECO:0000313" key="4">
    <source>
        <dbReference type="Proteomes" id="UP000515135"/>
    </source>
</evidence>
<feature type="domain" description="UMOD/GP2/OIT3-like D8C" evidence="3">
    <location>
        <begin position="165"/>
        <end position="240"/>
    </location>
</feature>
<evidence type="ECO:0000313" key="5">
    <source>
        <dbReference type="RefSeq" id="XP_019622167.1"/>
    </source>
</evidence>
<dbReference type="KEGG" id="bbel:109468359"/>
<protein>
    <submittedName>
        <fullName evidence="5">Oncoprotein-induced transcript 3 protein-like</fullName>
    </submittedName>
</protein>
<dbReference type="AlphaFoldDB" id="A0A6P4YU61"/>
<evidence type="ECO:0000256" key="2">
    <source>
        <dbReference type="ARBA" id="ARBA00023157"/>
    </source>
</evidence>
<accession>A0A6P4YU61</accession>
<name>A0A6P4YU61_BRABE</name>